<keyword evidence="2" id="KW-0472">Membrane</keyword>
<feature type="region of interest" description="Disordered" evidence="1">
    <location>
        <begin position="405"/>
        <end position="428"/>
    </location>
</feature>
<feature type="transmembrane region" description="Helical" evidence="2">
    <location>
        <begin position="28"/>
        <end position="48"/>
    </location>
</feature>
<evidence type="ECO:0000313" key="4">
    <source>
        <dbReference type="Proteomes" id="UP001500063"/>
    </source>
</evidence>
<evidence type="ECO:0000256" key="1">
    <source>
        <dbReference type="SAM" id="MobiDB-lite"/>
    </source>
</evidence>
<feature type="compositionally biased region" description="Polar residues" evidence="1">
    <location>
        <begin position="1"/>
        <end position="11"/>
    </location>
</feature>
<gene>
    <name evidence="3" type="ORF">GCM10010319_07930</name>
</gene>
<keyword evidence="2" id="KW-1133">Transmembrane helix</keyword>
<dbReference type="EMBL" id="BAAABW010000003">
    <property type="protein sequence ID" value="GAA0334372.1"/>
    <property type="molecule type" value="Genomic_DNA"/>
</dbReference>
<keyword evidence="2" id="KW-0812">Transmembrane</keyword>
<feature type="compositionally biased region" description="Low complexity" evidence="1">
    <location>
        <begin position="414"/>
        <end position="423"/>
    </location>
</feature>
<sequence length="515" mass="52165">MVSTEGGTPDSNADRTPDPKGRRKHPRLAVASVATAVLLAGGGGAYWASTAADGTDSKASGGPGGDGSPPPLALDGYRTGGGSSQGIAVGEPDPHGVRYQAEGQLPDGPRKAPVYAPGGQVAADEVAALAKALSVQGAPRLEQGVWRVGGAPGSDEPTLQVKQQGPGDWSFSRYGAPGGGCVHPPGSGPEKGTDKGLDKGLVSPAMNCPQYRGIAPGDARAVTQEKAKNAAAPVLKALGQSGAKLDAHQTFGAVRAVRADPVVDGTPTYGRQTTLEVGSDAQLVKGAGQLQAPVKGAEYPLINATDALKELNKHSGPGQPVAIGGCASAVPAAPDASAPCPPESVKAGGEPAVVRSASFALAQLYVRGRETLVPSWVFQVRMTGSTDQEATVPVVQPAVDPKFLAAPSAPPSAPSGAPATGSPKSTPARVYSYDQDGRNLVLHFWGGVCDTYAASAEQSSQAVTVKVVGTEKQPGRMCVMMAERFDKTVTLDRPLDGRKVVDAVTGDPVPAARGK</sequence>
<accession>A0ABN0WE78</accession>
<dbReference type="Proteomes" id="UP001500063">
    <property type="component" value="Unassembled WGS sequence"/>
</dbReference>
<proteinExistence type="predicted"/>
<reference evidence="3 4" key="1">
    <citation type="journal article" date="2019" name="Int. J. Syst. Evol. Microbiol.">
        <title>The Global Catalogue of Microorganisms (GCM) 10K type strain sequencing project: providing services to taxonomists for standard genome sequencing and annotation.</title>
        <authorList>
            <consortium name="The Broad Institute Genomics Platform"/>
            <consortium name="The Broad Institute Genome Sequencing Center for Infectious Disease"/>
            <person name="Wu L."/>
            <person name="Ma J."/>
        </authorList>
    </citation>
    <scope>NUCLEOTIDE SEQUENCE [LARGE SCALE GENOMIC DNA]</scope>
    <source>
        <strain evidence="3 4">JCM 4565</strain>
    </source>
</reference>
<feature type="region of interest" description="Disordered" evidence="1">
    <location>
        <begin position="1"/>
        <end position="28"/>
    </location>
</feature>
<organism evidence="3 4">
    <name type="scientific">Streptomyces blastmyceticus</name>
    <dbReference type="NCBI Taxonomy" id="68180"/>
    <lineage>
        <taxon>Bacteria</taxon>
        <taxon>Bacillati</taxon>
        <taxon>Actinomycetota</taxon>
        <taxon>Actinomycetes</taxon>
        <taxon>Kitasatosporales</taxon>
        <taxon>Streptomycetaceae</taxon>
        <taxon>Streptomyces</taxon>
    </lineage>
</organism>
<evidence type="ECO:0000313" key="3">
    <source>
        <dbReference type="EMBL" id="GAA0334372.1"/>
    </source>
</evidence>
<comment type="caution">
    <text evidence="3">The sequence shown here is derived from an EMBL/GenBank/DDBJ whole genome shotgun (WGS) entry which is preliminary data.</text>
</comment>
<keyword evidence="4" id="KW-1185">Reference proteome</keyword>
<feature type="region of interest" description="Disordered" evidence="1">
    <location>
        <begin position="47"/>
        <end position="87"/>
    </location>
</feature>
<evidence type="ECO:0000256" key="2">
    <source>
        <dbReference type="SAM" id="Phobius"/>
    </source>
</evidence>
<name>A0ABN0WE78_9ACTN</name>
<protein>
    <submittedName>
        <fullName evidence="3">Membrane protein</fullName>
    </submittedName>
</protein>